<name>A0ABR3KT56_TRISP</name>
<keyword evidence="1" id="KW-0812">Transmembrane</keyword>
<proteinExistence type="predicted"/>
<dbReference type="Proteomes" id="UP001558632">
    <property type="component" value="Unassembled WGS sequence"/>
</dbReference>
<sequence length="77" mass="9050">MLLFNSNDNYNYHHHHHHNSSSNIVHLVQYDNYGVECVIRRQQLEEILQKCWKNPKQSSTVRGTGKSEISAFNKLIV</sequence>
<keyword evidence="1" id="KW-0472">Membrane</keyword>
<gene>
    <name evidence="1" type="ORF">TSPI_09122</name>
</gene>
<dbReference type="EMBL" id="JBEUSY010000195">
    <property type="protein sequence ID" value="KAL1242568.1"/>
    <property type="molecule type" value="Genomic_DNA"/>
</dbReference>
<evidence type="ECO:0000313" key="1">
    <source>
        <dbReference type="EMBL" id="KAL1242568.1"/>
    </source>
</evidence>
<comment type="caution">
    <text evidence="1">The sequence shown here is derived from an EMBL/GenBank/DDBJ whole genome shotgun (WGS) entry which is preliminary data.</text>
</comment>
<accession>A0ABR3KT56</accession>
<keyword evidence="2" id="KW-1185">Reference proteome</keyword>
<evidence type="ECO:0000313" key="2">
    <source>
        <dbReference type="Proteomes" id="UP001558632"/>
    </source>
</evidence>
<organism evidence="1 2">
    <name type="scientific">Trichinella spiralis</name>
    <name type="common">Trichina worm</name>
    <dbReference type="NCBI Taxonomy" id="6334"/>
    <lineage>
        <taxon>Eukaryota</taxon>
        <taxon>Metazoa</taxon>
        <taxon>Ecdysozoa</taxon>
        <taxon>Nematoda</taxon>
        <taxon>Enoplea</taxon>
        <taxon>Dorylaimia</taxon>
        <taxon>Trichinellida</taxon>
        <taxon>Trichinellidae</taxon>
        <taxon>Trichinella</taxon>
    </lineage>
</organism>
<protein>
    <submittedName>
        <fullName evidence="1">Cystic fibrosis transmembrane conductance regulator</fullName>
    </submittedName>
</protein>
<reference evidence="1 2" key="1">
    <citation type="submission" date="2024-07" db="EMBL/GenBank/DDBJ databases">
        <title>Enhanced genomic and transcriptomic resources for Trichinella pseudospiralis and T. spiralis underpin the discovery of pronounced molecular differences between stages and species.</title>
        <authorList>
            <person name="Pasi K.K."/>
            <person name="La Rosa G."/>
            <person name="Gomez-Morales M.A."/>
            <person name="Tosini F."/>
            <person name="Sumanam S."/>
            <person name="Young N.D."/>
            <person name="Chang B.C."/>
            <person name="Robin G.B."/>
        </authorList>
    </citation>
    <scope>NUCLEOTIDE SEQUENCE [LARGE SCALE GENOMIC DNA]</scope>
    <source>
        <strain evidence="1">ISS534</strain>
    </source>
</reference>